<dbReference type="RefSeq" id="WP_089807729.1">
    <property type="nucleotide sequence ID" value="NZ_FOYT01000002.1"/>
</dbReference>
<evidence type="ECO:0000256" key="7">
    <source>
        <dbReference type="SAM" id="MobiDB-lite"/>
    </source>
</evidence>
<proteinExistence type="inferred from homology"/>
<evidence type="ECO:0000256" key="6">
    <source>
        <dbReference type="ARBA" id="ARBA00023002"/>
    </source>
</evidence>
<dbReference type="Pfam" id="PF00384">
    <property type="entry name" value="Molybdopterin"/>
    <property type="match status" value="1"/>
</dbReference>
<dbReference type="GO" id="GO:0016491">
    <property type="term" value="F:oxidoreductase activity"/>
    <property type="evidence" value="ECO:0007669"/>
    <property type="project" value="UniProtKB-KW"/>
</dbReference>
<name>A0A1I6HPL3_9EURY</name>
<dbReference type="InterPro" id="IPR009010">
    <property type="entry name" value="Asp_de-COase-like_dom_sf"/>
</dbReference>
<protein>
    <submittedName>
        <fullName evidence="10">Molybdopterin oxidoreductase</fullName>
    </submittedName>
</protein>
<keyword evidence="2" id="KW-0004">4Fe-4S</keyword>
<feature type="compositionally biased region" description="Low complexity" evidence="7">
    <location>
        <begin position="1022"/>
        <end position="1033"/>
    </location>
</feature>
<keyword evidence="2" id="KW-0408">Iron</keyword>
<comment type="similarity">
    <text evidence="1">Belongs to the prokaryotic molybdopterin-containing oxidoreductase family.</text>
</comment>
<keyword evidence="4" id="KW-0479">Metal-binding</keyword>
<keyword evidence="6" id="KW-0560">Oxidoreductase</keyword>
<dbReference type="Gene3D" id="3.40.228.10">
    <property type="entry name" value="Dimethylsulfoxide Reductase, domain 2"/>
    <property type="match status" value="1"/>
</dbReference>
<dbReference type="InterPro" id="IPR006656">
    <property type="entry name" value="Mopterin_OxRdtase"/>
</dbReference>
<gene>
    <name evidence="10" type="ORF">SAMN04487947_2301</name>
</gene>
<dbReference type="GO" id="GO:0046872">
    <property type="term" value="F:metal ion binding"/>
    <property type="evidence" value="ECO:0007669"/>
    <property type="project" value="UniProtKB-KW"/>
</dbReference>
<evidence type="ECO:0000256" key="1">
    <source>
        <dbReference type="ARBA" id="ARBA00010312"/>
    </source>
</evidence>
<reference evidence="11" key="1">
    <citation type="submission" date="2016-10" db="EMBL/GenBank/DDBJ databases">
        <authorList>
            <person name="Varghese N."/>
            <person name="Submissions S."/>
        </authorList>
    </citation>
    <scope>NUCLEOTIDE SEQUENCE [LARGE SCALE GENOMIC DNA]</scope>
    <source>
        <strain evidence="11">CGMCC 1.7736</strain>
    </source>
</reference>
<evidence type="ECO:0000256" key="5">
    <source>
        <dbReference type="ARBA" id="ARBA00022729"/>
    </source>
</evidence>
<dbReference type="InterPro" id="IPR006657">
    <property type="entry name" value="MoPterin_dinucl-bd_dom"/>
</dbReference>
<feature type="region of interest" description="Disordered" evidence="7">
    <location>
        <begin position="938"/>
        <end position="959"/>
    </location>
</feature>
<dbReference type="Pfam" id="PF01568">
    <property type="entry name" value="Molydop_binding"/>
    <property type="match status" value="1"/>
</dbReference>
<dbReference type="PANTHER" id="PTHR43742:SF9">
    <property type="entry name" value="TETRATHIONATE REDUCTASE SUBUNIT A"/>
    <property type="match status" value="1"/>
</dbReference>
<dbReference type="Gene3D" id="3.40.50.740">
    <property type="match status" value="2"/>
</dbReference>
<evidence type="ECO:0000256" key="3">
    <source>
        <dbReference type="ARBA" id="ARBA00022505"/>
    </source>
</evidence>
<keyword evidence="5" id="KW-0732">Signal</keyword>
<dbReference type="OrthoDB" id="23466at2157"/>
<keyword evidence="3" id="KW-0500">Molybdenum</keyword>
<keyword evidence="11" id="KW-1185">Reference proteome</keyword>
<keyword evidence="2" id="KW-0411">Iron-sulfur</keyword>
<evidence type="ECO:0000259" key="8">
    <source>
        <dbReference type="Pfam" id="PF00384"/>
    </source>
</evidence>
<evidence type="ECO:0000256" key="2">
    <source>
        <dbReference type="ARBA" id="ARBA00022485"/>
    </source>
</evidence>
<dbReference type="Gene3D" id="2.40.40.20">
    <property type="match status" value="1"/>
</dbReference>
<organism evidence="10 11">
    <name type="scientific">Halogeometricum rufum</name>
    <dbReference type="NCBI Taxonomy" id="553469"/>
    <lineage>
        <taxon>Archaea</taxon>
        <taxon>Methanobacteriati</taxon>
        <taxon>Methanobacteriota</taxon>
        <taxon>Stenosarchaea group</taxon>
        <taxon>Halobacteria</taxon>
        <taxon>Halobacteriales</taxon>
        <taxon>Haloferacaceae</taxon>
        <taxon>Halogeometricum</taxon>
    </lineage>
</organism>
<dbReference type="PANTHER" id="PTHR43742">
    <property type="entry name" value="TRIMETHYLAMINE-N-OXIDE REDUCTASE"/>
    <property type="match status" value="1"/>
</dbReference>
<dbReference type="GO" id="GO:0043546">
    <property type="term" value="F:molybdopterin cofactor binding"/>
    <property type="evidence" value="ECO:0007669"/>
    <property type="project" value="InterPro"/>
</dbReference>
<feature type="domain" description="Molybdopterin dinucleotide-binding" evidence="9">
    <location>
        <begin position="927"/>
        <end position="1008"/>
    </location>
</feature>
<evidence type="ECO:0000313" key="10">
    <source>
        <dbReference type="EMBL" id="SFR56386.1"/>
    </source>
</evidence>
<accession>A0A1I6HPL3</accession>
<dbReference type="AlphaFoldDB" id="A0A1I6HPL3"/>
<dbReference type="EMBL" id="FOYT01000002">
    <property type="protein sequence ID" value="SFR56386.1"/>
    <property type="molecule type" value="Genomic_DNA"/>
</dbReference>
<dbReference type="SUPFAM" id="SSF53706">
    <property type="entry name" value="Formate dehydrogenase/DMSO reductase, domains 1-3"/>
    <property type="match status" value="1"/>
</dbReference>
<dbReference type="GO" id="GO:0051539">
    <property type="term" value="F:4 iron, 4 sulfur cluster binding"/>
    <property type="evidence" value="ECO:0007669"/>
    <property type="project" value="UniProtKB-KW"/>
</dbReference>
<evidence type="ECO:0000313" key="11">
    <source>
        <dbReference type="Proteomes" id="UP000198531"/>
    </source>
</evidence>
<feature type="domain" description="Molybdopterin oxidoreductase" evidence="8">
    <location>
        <begin position="311"/>
        <end position="705"/>
    </location>
</feature>
<feature type="region of interest" description="Disordered" evidence="7">
    <location>
        <begin position="1008"/>
        <end position="1035"/>
    </location>
</feature>
<evidence type="ECO:0000256" key="4">
    <source>
        <dbReference type="ARBA" id="ARBA00022723"/>
    </source>
</evidence>
<dbReference type="PROSITE" id="PS51318">
    <property type="entry name" value="TAT"/>
    <property type="match status" value="1"/>
</dbReference>
<dbReference type="STRING" id="553469.SAMN04487947_2301"/>
<dbReference type="Proteomes" id="UP000198531">
    <property type="component" value="Unassembled WGS sequence"/>
</dbReference>
<dbReference type="InterPro" id="IPR006311">
    <property type="entry name" value="TAT_signal"/>
</dbReference>
<dbReference type="SUPFAM" id="SSF50692">
    <property type="entry name" value="ADC-like"/>
    <property type="match status" value="1"/>
</dbReference>
<dbReference type="Gene3D" id="2.20.25.90">
    <property type="entry name" value="ADC-like domains"/>
    <property type="match status" value="1"/>
</dbReference>
<evidence type="ECO:0000259" key="9">
    <source>
        <dbReference type="Pfam" id="PF01568"/>
    </source>
</evidence>
<dbReference type="InterPro" id="IPR050612">
    <property type="entry name" value="Prok_Mopterin_Oxidored"/>
</dbReference>
<sequence>MSSTDDPDTDPNSDPDASLSRRDFVKVAAGIGAVAAGSTASVNLDTTDLWTDDEAHYVGDDDGDYGAEDVLYTTCGQCNTFCPIKVRLADGSDAGEYSSLVRKLAGNPYSFLNTQPFAQVPYDSDPESVATGDLAGTGDVDTDRWSVSGGRMCLKGQAGIQTAFDAYRVRKPMKRVGPRGSGEWKTVSWEQAITEIVEGDDELGHPGLREMWAHAPKDEVMADWEAVQDGEMAKADFDEKWDDALIDTDHPDLGPKANQIVDVGGFRRNFVRARLWKQGLGSINSVHHAGTCGFSSVMGNVRSFAGKKKRQYADVENCEYLLVWGTNPMVANKGPTWLAPKLTNAIQDGMRMDVVDPRLSKTAEKADTWIPVEPGADGALAMGMARWILEHDRHDVDYLRNPSKAAAAGDDEPTWSDATHLVRVDADAGPKARAADLGLVDADAADEFVVVDAETGEPVPASEAEAAVLDVDLTVDGERVRSAWSLYRERVFEHTVEEYAEMASVDPDTVAEVADEFTSHGKRAAIMAYRGPAKHSNGFHNQRAIATLQHLVGNYDWKGGQMTPYAGYSTMSGRYQLGNVPDGHSPWGIPLLRGGVNYEDTSLFERDDGYPAKRPWFPVAPPYAAQELYGSAKDEYPYGVEALFIRPYSNNHVMSVAGGDEIPPVLKDTDAIPLVVASDTVVGETSKYADYVLPEPTYLERWENFGTYPNKRLADEKVSQPTVKVVPDARPFEDVLVDLWKEMDLPGVGEDAIPDADGNLWPLHQAEDFYLKLVANIAYDRDPVADATDDELETFRRAHEKGLGEHFDLDRWKAAVGDEEWRKVVTVLNRGGRFEEPVEDYAEAFAEHGVDYDYAGRYGDRSNAYDGDHMRYKLGARANFYSEVVPKGKHAYTGERFDPLPRVEDVRHYDGTVQAGVVSDDDPERPLRLINWKPRTQGMHRTQNSPWLRETRPENPLWLNPADAEERGIENGDRVEIDAGRRTVEGVAMVTGGIRPGVVGAMWGWGRDGDGASEETVDGETRTPPGRDGTTPYRFDEPMREEAGYAKGRDAGFAINHLQPLDAELGDTGLSDLVGGSNAQYDAFVEVTKRGGGR</sequence>